<evidence type="ECO:0000313" key="4">
    <source>
        <dbReference type="Proteomes" id="UP000260812"/>
    </source>
</evidence>
<comment type="caution">
    <text evidence="3">The sequence shown here is derived from an EMBL/GenBank/DDBJ whole genome shotgun (WGS) entry which is preliminary data.</text>
</comment>
<evidence type="ECO:0000259" key="1">
    <source>
        <dbReference type="PROSITE" id="PS51186"/>
    </source>
</evidence>
<dbReference type="OrthoDB" id="9783470at2"/>
<dbReference type="InterPro" id="IPR000182">
    <property type="entry name" value="GNAT_dom"/>
</dbReference>
<keyword evidence="3" id="KW-0808">Transferase</keyword>
<evidence type="ECO:0000313" key="2">
    <source>
        <dbReference type="EMBL" id="RGE60347.1"/>
    </source>
</evidence>
<dbReference type="Proteomes" id="UP000260812">
    <property type="component" value="Unassembled WGS sequence"/>
</dbReference>
<protein>
    <submittedName>
        <fullName evidence="3">N-acetyltransferase</fullName>
    </submittedName>
</protein>
<feature type="domain" description="N-acetyltransferase" evidence="1">
    <location>
        <begin position="1"/>
        <end position="151"/>
    </location>
</feature>
<dbReference type="GeneID" id="97987618"/>
<proteinExistence type="predicted"/>
<accession>A0A3E3J058</accession>
<dbReference type="AlphaFoldDB" id="A0A3E3J058"/>
<dbReference type="InterPro" id="IPR016181">
    <property type="entry name" value="Acyl_CoA_acyltransferase"/>
</dbReference>
<keyword evidence="4" id="KW-1185">Reference proteome</keyword>
<dbReference type="Gene3D" id="3.40.630.30">
    <property type="match status" value="1"/>
</dbReference>
<dbReference type="CDD" id="cd04301">
    <property type="entry name" value="NAT_SF"/>
    <property type="match status" value="1"/>
</dbReference>
<gene>
    <name evidence="3" type="ORF">DWY69_07550</name>
    <name evidence="2" type="ORF">DXC51_12210</name>
</gene>
<dbReference type="RefSeq" id="WP_025491360.1">
    <property type="nucleotide sequence ID" value="NZ_CALBAU010000037.1"/>
</dbReference>
<name>A0A3E3J058_9FIRM</name>
<organism evidence="3 5">
    <name type="scientific">Eisenbergiella massiliensis</name>
    <dbReference type="NCBI Taxonomy" id="1720294"/>
    <lineage>
        <taxon>Bacteria</taxon>
        <taxon>Bacillati</taxon>
        <taxon>Bacillota</taxon>
        <taxon>Clostridia</taxon>
        <taxon>Lachnospirales</taxon>
        <taxon>Lachnospiraceae</taxon>
        <taxon>Eisenbergiella</taxon>
    </lineage>
</organism>
<evidence type="ECO:0000313" key="5">
    <source>
        <dbReference type="Proteomes" id="UP000261166"/>
    </source>
</evidence>
<evidence type="ECO:0000313" key="3">
    <source>
        <dbReference type="EMBL" id="RGE72724.1"/>
    </source>
</evidence>
<dbReference type="Proteomes" id="UP000261166">
    <property type="component" value="Unassembled WGS sequence"/>
</dbReference>
<dbReference type="GO" id="GO:0016747">
    <property type="term" value="F:acyltransferase activity, transferring groups other than amino-acyl groups"/>
    <property type="evidence" value="ECO:0007669"/>
    <property type="project" value="InterPro"/>
</dbReference>
<reference evidence="4 5" key="1">
    <citation type="submission" date="2018-08" db="EMBL/GenBank/DDBJ databases">
        <title>A genome reference for cultivated species of the human gut microbiota.</title>
        <authorList>
            <person name="Zou Y."/>
            <person name="Xue W."/>
            <person name="Luo G."/>
        </authorList>
    </citation>
    <scope>NUCLEOTIDE SEQUENCE [LARGE SCALE GENOMIC DNA]</scope>
    <source>
        <strain evidence="3 5">AF26-4BH</strain>
        <strain evidence="2 4">TF05-5AC</strain>
    </source>
</reference>
<dbReference type="SUPFAM" id="SSF55729">
    <property type="entry name" value="Acyl-CoA N-acyltransferases (Nat)"/>
    <property type="match status" value="1"/>
</dbReference>
<dbReference type="Pfam" id="PF00583">
    <property type="entry name" value="Acetyltransf_1"/>
    <property type="match status" value="1"/>
</dbReference>
<dbReference type="PROSITE" id="PS51186">
    <property type="entry name" value="GNAT"/>
    <property type="match status" value="1"/>
</dbReference>
<dbReference type="EMBL" id="QVLU01000005">
    <property type="protein sequence ID" value="RGE72724.1"/>
    <property type="molecule type" value="Genomic_DNA"/>
</dbReference>
<dbReference type="EMBL" id="QVLV01000007">
    <property type="protein sequence ID" value="RGE60347.1"/>
    <property type="molecule type" value="Genomic_DNA"/>
</dbReference>
<sequence>MIKVITEADEKEKITENVLCSLPEWFGIKESRDEYIRLSRELPYWAAIEDGKPVGFIALKETGPYTAEICVMGILKEYHRKGIGHQLFDEFHKYAKEKGYRFIQVKTVEAGYFEVYDRTRMFYESLGFCKLECFPLYWDEWNPCLVMVRTV</sequence>